<organism evidence="8 9">
    <name type="scientific">Kitasatospora nipponensis</name>
    <dbReference type="NCBI Taxonomy" id="258049"/>
    <lineage>
        <taxon>Bacteria</taxon>
        <taxon>Bacillati</taxon>
        <taxon>Actinomycetota</taxon>
        <taxon>Actinomycetes</taxon>
        <taxon>Kitasatosporales</taxon>
        <taxon>Streptomycetaceae</taxon>
        <taxon>Kitasatospora</taxon>
    </lineage>
</organism>
<dbReference type="EMBL" id="BAAALF010000012">
    <property type="protein sequence ID" value="GAA1223431.1"/>
    <property type="molecule type" value="Genomic_DNA"/>
</dbReference>
<evidence type="ECO:0000256" key="1">
    <source>
        <dbReference type="ARBA" id="ARBA00007074"/>
    </source>
</evidence>
<evidence type="ECO:0000256" key="4">
    <source>
        <dbReference type="ARBA" id="ARBA00022807"/>
    </source>
</evidence>
<dbReference type="Pfam" id="PF00877">
    <property type="entry name" value="NLPC_P60"/>
    <property type="match status" value="1"/>
</dbReference>
<feature type="signal peptide" evidence="6">
    <location>
        <begin position="1"/>
        <end position="20"/>
    </location>
</feature>
<dbReference type="PANTHER" id="PTHR47359">
    <property type="entry name" value="PEPTIDOGLYCAN DL-ENDOPEPTIDASE CWLO"/>
    <property type="match status" value="1"/>
</dbReference>
<keyword evidence="2" id="KW-0645">Protease</keyword>
<proteinExistence type="inferred from homology"/>
<keyword evidence="9" id="KW-1185">Reference proteome</keyword>
<evidence type="ECO:0000256" key="6">
    <source>
        <dbReference type="SAM" id="SignalP"/>
    </source>
</evidence>
<feature type="domain" description="NlpC/P60" evidence="7">
    <location>
        <begin position="333"/>
        <end position="453"/>
    </location>
</feature>
<keyword evidence="4" id="KW-0788">Thiol protease</keyword>
<evidence type="ECO:0000256" key="5">
    <source>
        <dbReference type="SAM" id="Coils"/>
    </source>
</evidence>
<protein>
    <recommendedName>
        <fullName evidence="7">NlpC/P60 domain-containing protein</fullName>
    </recommendedName>
</protein>
<dbReference type="RefSeq" id="WP_344440067.1">
    <property type="nucleotide sequence ID" value="NZ_BAAALF010000012.1"/>
</dbReference>
<name>A0ABN1VU77_9ACTN</name>
<keyword evidence="3" id="KW-0378">Hydrolase</keyword>
<dbReference type="Gene3D" id="3.90.1720.10">
    <property type="entry name" value="endopeptidase domain like (from Nostoc punctiforme)"/>
    <property type="match status" value="1"/>
</dbReference>
<reference evidence="8 9" key="1">
    <citation type="journal article" date="2019" name="Int. J. Syst. Evol. Microbiol.">
        <title>The Global Catalogue of Microorganisms (GCM) 10K type strain sequencing project: providing services to taxonomists for standard genome sequencing and annotation.</title>
        <authorList>
            <consortium name="The Broad Institute Genomics Platform"/>
            <consortium name="The Broad Institute Genome Sequencing Center for Infectious Disease"/>
            <person name="Wu L."/>
            <person name="Ma J."/>
        </authorList>
    </citation>
    <scope>NUCLEOTIDE SEQUENCE [LARGE SCALE GENOMIC DNA]</scope>
    <source>
        <strain evidence="8 9">JCM 13004</strain>
    </source>
</reference>
<comment type="similarity">
    <text evidence="1">Belongs to the peptidase C40 family.</text>
</comment>
<evidence type="ECO:0000313" key="9">
    <source>
        <dbReference type="Proteomes" id="UP001500037"/>
    </source>
</evidence>
<keyword evidence="6" id="KW-0732">Signal</keyword>
<comment type="caution">
    <text evidence="8">The sequence shown here is derived from an EMBL/GenBank/DDBJ whole genome shotgun (WGS) entry which is preliminary data.</text>
</comment>
<accession>A0ABN1VU77</accession>
<dbReference type="SUPFAM" id="SSF54001">
    <property type="entry name" value="Cysteine proteinases"/>
    <property type="match status" value="1"/>
</dbReference>
<dbReference type="PROSITE" id="PS51935">
    <property type="entry name" value="NLPC_P60"/>
    <property type="match status" value="1"/>
</dbReference>
<feature type="coiled-coil region" evidence="5">
    <location>
        <begin position="258"/>
        <end position="301"/>
    </location>
</feature>
<sequence length="453" mass="46112">MVRRLLPTLLLTLAGTAAMALTPIAGPAAARVRPASAAPARTALAGAAVAAAGLVRPADDPPAPGGNAPSRLDDEVARARAEADHRAVAAAGIEARLAGARVELDQAGRVAEQAVEAFDGAQVRLDRASAEASAAATRSAAAQAARAEAAEDAASLAAATYRLGTTSELSAISVLLGVDGPRAASEQAVAVGAAGATSREILDAATSTAAAEAAADQAAAAATDEAQRAAIAVDRARVEAQTRLTAQQVSVIDLGRRREHLLSELATARRTTVELERQRQAAREEAAARQAEEAAKAAAAAAAAAAEAAAAKPPAPDATATAAPNSPGAAWSEEGAGAALAFARSKLGLPYIWGGEGPVGYDCSGLTMLAWQQSGKRLTHFAADQYAESTPVTYPQLRPGDLVFWTHTGRAADIYHVAIYLGDDRMIEAPRTGVPIKEASLWIMGPPDFYARP</sequence>
<dbReference type="InterPro" id="IPR051794">
    <property type="entry name" value="PG_Endopeptidase_C40"/>
</dbReference>
<dbReference type="PANTHER" id="PTHR47359:SF3">
    <property type="entry name" value="NLP_P60 DOMAIN-CONTAINING PROTEIN-RELATED"/>
    <property type="match status" value="1"/>
</dbReference>
<feature type="chain" id="PRO_5045979653" description="NlpC/P60 domain-containing protein" evidence="6">
    <location>
        <begin position="21"/>
        <end position="453"/>
    </location>
</feature>
<evidence type="ECO:0000256" key="2">
    <source>
        <dbReference type="ARBA" id="ARBA00022670"/>
    </source>
</evidence>
<dbReference type="InterPro" id="IPR000064">
    <property type="entry name" value="NLP_P60_dom"/>
</dbReference>
<dbReference type="Proteomes" id="UP001500037">
    <property type="component" value="Unassembled WGS sequence"/>
</dbReference>
<keyword evidence="5" id="KW-0175">Coiled coil</keyword>
<evidence type="ECO:0000256" key="3">
    <source>
        <dbReference type="ARBA" id="ARBA00022801"/>
    </source>
</evidence>
<evidence type="ECO:0000259" key="7">
    <source>
        <dbReference type="PROSITE" id="PS51935"/>
    </source>
</evidence>
<evidence type="ECO:0000313" key="8">
    <source>
        <dbReference type="EMBL" id="GAA1223431.1"/>
    </source>
</evidence>
<gene>
    <name evidence="8" type="ORF">GCM10009665_12140</name>
</gene>
<dbReference type="InterPro" id="IPR038765">
    <property type="entry name" value="Papain-like_cys_pep_sf"/>
</dbReference>